<reference evidence="3" key="1">
    <citation type="submission" date="2022-11" db="UniProtKB">
        <authorList>
            <consortium name="WormBaseParasite"/>
        </authorList>
    </citation>
    <scope>IDENTIFICATION</scope>
</reference>
<organism evidence="2 3">
    <name type="scientific">Plectus sambesii</name>
    <dbReference type="NCBI Taxonomy" id="2011161"/>
    <lineage>
        <taxon>Eukaryota</taxon>
        <taxon>Metazoa</taxon>
        <taxon>Ecdysozoa</taxon>
        <taxon>Nematoda</taxon>
        <taxon>Chromadorea</taxon>
        <taxon>Plectida</taxon>
        <taxon>Plectina</taxon>
        <taxon>Plectoidea</taxon>
        <taxon>Plectidae</taxon>
        <taxon>Plectus</taxon>
    </lineage>
</organism>
<evidence type="ECO:0000313" key="2">
    <source>
        <dbReference type="Proteomes" id="UP000887566"/>
    </source>
</evidence>
<dbReference type="AlphaFoldDB" id="A0A914WZH5"/>
<feature type="region of interest" description="Disordered" evidence="1">
    <location>
        <begin position="105"/>
        <end position="134"/>
    </location>
</feature>
<dbReference type="WBParaSite" id="PSAMB.scaffold586size46481.g7112.t1">
    <property type="protein sequence ID" value="PSAMB.scaffold586size46481.g7112.t1"/>
    <property type="gene ID" value="PSAMB.scaffold586size46481.g7112"/>
</dbReference>
<feature type="compositionally biased region" description="Basic and acidic residues" evidence="1">
    <location>
        <begin position="105"/>
        <end position="121"/>
    </location>
</feature>
<protein>
    <submittedName>
        <fullName evidence="3">Uncharacterized protein</fullName>
    </submittedName>
</protein>
<evidence type="ECO:0000256" key="1">
    <source>
        <dbReference type="SAM" id="MobiDB-lite"/>
    </source>
</evidence>
<proteinExistence type="predicted"/>
<evidence type="ECO:0000313" key="3">
    <source>
        <dbReference type="WBParaSite" id="PSAMB.scaffold586size46481.g7112.t1"/>
    </source>
</evidence>
<keyword evidence="2" id="KW-1185">Reference proteome</keyword>
<sequence>MDAEGHAIMAEINKAQLDKQAEHELKEDMNVHKEHSKNALKKKEEKMAEMKETLLHEDQIDHAWHANMKGNEDRAKEIALNKDVNLHEEQMEQAACRREELAAKKHADAEQLARSEEEHRKNVALRRAAANSPH</sequence>
<dbReference type="Proteomes" id="UP000887566">
    <property type="component" value="Unplaced"/>
</dbReference>
<accession>A0A914WZH5</accession>
<name>A0A914WZH5_9BILA</name>